<evidence type="ECO:0000313" key="2">
    <source>
        <dbReference type="EMBL" id="NHK26857.1"/>
    </source>
</evidence>
<accession>A0A8J3A4P6</accession>
<gene>
    <name evidence="2" type="ORF">FF098_002915</name>
    <name evidence="1" type="ORF">GCM10011355_05900</name>
</gene>
<name>A0A8J3A4P6_9PROT</name>
<evidence type="ECO:0000313" key="3">
    <source>
        <dbReference type="Proteomes" id="UP000621856"/>
    </source>
</evidence>
<evidence type="ECO:0000313" key="1">
    <source>
        <dbReference type="EMBL" id="GGH93625.1"/>
    </source>
</evidence>
<reference evidence="1" key="1">
    <citation type="journal article" date="2014" name="Int. J. Syst. Evol. Microbiol.">
        <title>Complete genome sequence of Corynebacterium casei LMG S-19264T (=DSM 44701T), isolated from a smear-ripened cheese.</title>
        <authorList>
            <consortium name="US DOE Joint Genome Institute (JGI-PGF)"/>
            <person name="Walter F."/>
            <person name="Albersmeier A."/>
            <person name="Kalinowski J."/>
            <person name="Ruckert C."/>
        </authorList>
    </citation>
    <scope>NUCLEOTIDE SEQUENCE</scope>
    <source>
        <strain evidence="1">CGMCC 1.14984</strain>
    </source>
</reference>
<dbReference type="Proteomes" id="UP000621856">
    <property type="component" value="Unassembled WGS sequence"/>
</dbReference>
<protein>
    <submittedName>
        <fullName evidence="1">Uncharacterized protein</fullName>
    </submittedName>
</protein>
<proteinExistence type="predicted"/>
<sequence length="176" mass="19698">MNWIRLKQFEKSGTLVSVTIRESDGDASYTGYVQHVDPNFIVLGMVSEWHHDGLSIFRIPSVVSCDGSKLLDEQSRIVDWNCGKPDDVPDWPVFENDEALFRSLSLQPLYVFLYDGDAAEVGRISSVSSGGLVMSGVDAGGNILAEPITWTFDEIVQVTFGDEYSSTLYRYVYRQP</sequence>
<dbReference type="EMBL" id="VCJR02000001">
    <property type="protein sequence ID" value="NHK26857.1"/>
    <property type="molecule type" value="Genomic_DNA"/>
</dbReference>
<dbReference type="RefSeq" id="WP_155137116.1">
    <property type="nucleotide sequence ID" value="NZ_BMGZ01000001.1"/>
</dbReference>
<keyword evidence="4" id="KW-1185">Reference proteome</keyword>
<reference evidence="1" key="3">
    <citation type="submission" date="2020-09" db="EMBL/GenBank/DDBJ databases">
        <authorList>
            <person name="Sun Q."/>
            <person name="Zhou Y."/>
        </authorList>
    </citation>
    <scope>NUCLEOTIDE SEQUENCE</scope>
    <source>
        <strain evidence="1">CGMCC 1.14984</strain>
    </source>
</reference>
<evidence type="ECO:0000313" key="4">
    <source>
        <dbReference type="Proteomes" id="UP000818603"/>
    </source>
</evidence>
<dbReference type="EMBL" id="BMGZ01000001">
    <property type="protein sequence ID" value="GGH93625.1"/>
    <property type="molecule type" value="Genomic_DNA"/>
</dbReference>
<comment type="caution">
    <text evidence="1">The sequence shown here is derived from an EMBL/GenBank/DDBJ whole genome shotgun (WGS) entry which is preliminary data.</text>
</comment>
<dbReference type="Proteomes" id="UP000818603">
    <property type="component" value="Unassembled WGS sequence"/>
</dbReference>
<reference evidence="2 4" key="2">
    <citation type="submission" date="2020-02" db="EMBL/GenBank/DDBJ databases">
        <title>Genome sequence of Parvularcula flava strain NH6-79.</title>
        <authorList>
            <person name="Abdul Karim M.H."/>
            <person name="Lam M.Q."/>
            <person name="Chen S.J."/>
            <person name="Yahya A."/>
            <person name="Shahir S."/>
            <person name="Shamsir M.S."/>
            <person name="Chong C.S."/>
        </authorList>
    </citation>
    <scope>NUCLEOTIDE SEQUENCE [LARGE SCALE GENOMIC DNA]</scope>
    <source>
        <strain evidence="2 4">NH6-79</strain>
    </source>
</reference>
<organism evidence="1 3">
    <name type="scientific">Aquisalinus luteolus</name>
    <dbReference type="NCBI Taxonomy" id="1566827"/>
    <lineage>
        <taxon>Bacteria</taxon>
        <taxon>Pseudomonadati</taxon>
        <taxon>Pseudomonadota</taxon>
        <taxon>Alphaproteobacteria</taxon>
        <taxon>Parvularculales</taxon>
        <taxon>Parvularculaceae</taxon>
        <taxon>Aquisalinus</taxon>
    </lineage>
</organism>
<dbReference type="AlphaFoldDB" id="A0A8J3A4P6"/>